<name>A0A9P0FJK8_BRAAE</name>
<dbReference type="AlphaFoldDB" id="A0A9P0FJK8"/>
<dbReference type="GO" id="GO:0090307">
    <property type="term" value="P:mitotic spindle assembly"/>
    <property type="evidence" value="ECO:0007669"/>
    <property type="project" value="TreeGrafter"/>
</dbReference>
<proteinExistence type="predicted"/>
<evidence type="ECO:0000313" key="3">
    <source>
        <dbReference type="Proteomes" id="UP001154078"/>
    </source>
</evidence>
<feature type="region of interest" description="Disordered" evidence="1">
    <location>
        <begin position="64"/>
        <end position="87"/>
    </location>
</feature>
<dbReference type="OrthoDB" id="63891at2759"/>
<feature type="region of interest" description="Disordered" evidence="1">
    <location>
        <begin position="22"/>
        <end position="42"/>
    </location>
</feature>
<dbReference type="EMBL" id="OV121137">
    <property type="protein sequence ID" value="CAH0559328.1"/>
    <property type="molecule type" value="Genomic_DNA"/>
</dbReference>
<dbReference type="InterPro" id="IPR016024">
    <property type="entry name" value="ARM-type_fold"/>
</dbReference>
<dbReference type="InterPro" id="IPR011989">
    <property type="entry name" value="ARM-like"/>
</dbReference>
<dbReference type="Proteomes" id="UP001154078">
    <property type="component" value="Chromosome 6"/>
</dbReference>
<evidence type="ECO:0008006" key="4">
    <source>
        <dbReference type="Google" id="ProtNLM"/>
    </source>
</evidence>
<dbReference type="GO" id="GO:0005876">
    <property type="term" value="C:spindle microtubule"/>
    <property type="evidence" value="ECO:0007669"/>
    <property type="project" value="TreeGrafter"/>
</dbReference>
<dbReference type="PANTHER" id="PTHR21567">
    <property type="entry name" value="CLASP"/>
    <property type="match status" value="1"/>
</dbReference>
<gene>
    <name evidence="2" type="ORF">MELIAE_LOCUS9434</name>
</gene>
<accession>A0A9P0FJK8</accession>
<dbReference type="GO" id="GO:0005815">
    <property type="term" value="C:microtubule organizing center"/>
    <property type="evidence" value="ECO:0007669"/>
    <property type="project" value="TreeGrafter"/>
</dbReference>
<dbReference type="SUPFAM" id="SSF48371">
    <property type="entry name" value="ARM repeat"/>
    <property type="match status" value="1"/>
</dbReference>
<feature type="compositionally biased region" description="Polar residues" evidence="1">
    <location>
        <begin position="65"/>
        <end position="74"/>
    </location>
</feature>
<dbReference type="GO" id="GO:0072686">
    <property type="term" value="C:mitotic spindle"/>
    <property type="evidence" value="ECO:0007669"/>
    <property type="project" value="TreeGrafter"/>
</dbReference>
<evidence type="ECO:0000256" key="1">
    <source>
        <dbReference type="SAM" id="MobiDB-lite"/>
    </source>
</evidence>
<sequence length="555" mass="63580">MVQPNKSSRKFLTEGIYRTNHEFRRDIAEPQAAPRRSSKNTIAENCTQTSKTIIQLAKLEMNDMTPDSLSPKSDNTGKESPKASPKPYVEDIYLPYNRKNYVVDYINSQKLERIPPTRLEEGRSLTEVFLDKHKGDAISQSPSHHRKSLFLQQSSPLKKAMNSPIFKSQSFAEDLTYPVPAKEKKVRSTRFTIRNIKDNVPLTTIAAPPMFFCAATSSLKLPEDEEVMKSVEEVQREHSSFMSPTISSENKNILPKIQNTQNAFDKLRRGNSFSPQKEMNKHEKDVKSVSCRENIHDDQFCEHHSYPLNDVDSDTNCFTDVNAFSTKDAAFTQAINKLRVSDWNISLRGLLDIVELCKNKEKDIYPHMTSINQRLIELLRSPRSHVCRTACQAAGHLFEYIKDTRRPEFDEIVDNLLCRTADSNKFIRQDANLALDCMVTYIPPLHSVRAMCMKGPYHKNHLVRLAVARLLVCVVVISGSDKIVGSSSTDGTRKRIFISMARFLNDINLETRKMGERLYKLLSKEHMFEILLKKHLEKEDITLLKKNLKTVGRLN</sequence>
<dbReference type="PANTHER" id="PTHR21567:SF88">
    <property type="entry name" value="TOG DOMAIN-CONTAINING PROTEIN"/>
    <property type="match status" value="1"/>
</dbReference>
<organism evidence="2 3">
    <name type="scientific">Brassicogethes aeneus</name>
    <name type="common">Rape pollen beetle</name>
    <name type="synonym">Meligethes aeneus</name>
    <dbReference type="NCBI Taxonomy" id="1431903"/>
    <lineage>
        <taxon>Eukaryota</taxon>
        <taxon>Metazoa</taxon>
        <taxon>Ecdysozoa</taxon>
        <taxon>Arthropoda</taxon>
        <taxon>Hexapoda</taxon>
        <taxon>Insecta</taxon>
        <taxon>Pterygota</taxon>
        <taxon>Neoptera</taxon>
        <taxon>Endopterygota</taxon>
        <taxon>Coleoptera</taxon>
        <taxon>Polyphaga</taxon>
        <taxon>Cucujiformia</taxon>
        <taxon>Nitidulidae</taxon>
        <taxon>Meligethinae</taxon>
        <taxon>Brassicogethes</taxon>
    </lineage>
</organism>
<dbReference type="GO" id="GO:0040001">
    <property type="term" value="P:establishment of mitotic spindle localization"/>
    <property type="evidence" value="ECO:0007669"/>
    <property type="project" value="TreeGrafter"/>
</dbReference>
<dbReference type="Gene3D" id="1.25.10.10">
    <property type="entry name" value="Leucine-rich Repeat Variant"/>
    <property type="match status" value="1"/>
</dbReference>
<evidence type="ECO:0000313" key="2">
    <source>
        <dbReference type="EMBL" id="CAH0559328.1"/>
    </source>
</evidence>
<protein>
    <recommendedName>
        <fullName evidence="4">TOG domain-containing protein</fullName>
    </recommendedName>
</protein>
<dbReference type="GO" id="GO:0008017">
    <property type="term" value="F:microtubule binding"/>
    <property type="evidence" value="ECO:0007669"/>
    <property type="project" value="TreeGrafter"/>
</dbReference>
<dbReference type="GO" id="GO:0005881">
    <property type="term" value="C:cytoplasmic microtubule"/>
    <property type="evidence" value="ECO:0007669"/>
    <property type="project" value="TreeGrafter"/>
</dbReference>
<reference evidence="2" key="1">
    <citation type="submission" date="2021-12" db="EMBL/GenBank/DDBJ databases">
        <authorList>
            <person name="King R."/>
        </authorList>
    </citation>
    <scope>NUCLEOTIDE SEQUENCE</scope>
</reference>
<keyword evidence="3" id="KW-1185">Reference proteome</keyword>
<dbReference type="GO" id="GO:0000776">
    <property type="term" value="C:kinetochore"/>
    <property type="evidence" value="ECO:0007669"/>
    <property type="project" value="TreeGrafter"/>
</dbReference>
<dbReference type="GO" id="GO:0045180">
    <property type="term" value="C:basal cortex"/>
    <property type="evidence" value="ECO:0007669"/>
    <property type="project" value="TreeGrafter"/>
</dbReference>